<protein>
    <submittedName>
        <fullName evidence="2">Uncharacterized protein</fullName>
    </submittedName>
</protein>
<comment type="caution">
    <text evidence="2">The sequence shown here is derived from an EMBL/GenBank/DDBJ whole genome shotgun (WGS) entry which is preliminary data.</text>
</comment>
<dbReference type="RefSeq" id="WP_236088248.1">
    <property type="nucleotide sequence ID" value="NZ_JAKGSG010000021.1"/>
</dbReference>
<name>A0AA41UAU4_9MICO</name>
<proteinExistence type="predicted"/>
<keyword evidence="3" id="KW-1185">Reference proteome</keyword>
<keyword evidence="1" id="KW-0472">Membrane</keyword>
<dbReference type="AlphaFoldDB" id="A0AA41UAU4"/>
<feature type="transmembrane region" description="Helical" evidence="1">
    <location>
        <begin position="24"/>
        <end position="57"/>
    </location>
</feature>
<keyword evidence="1" id="KW-0812">Transmembrane</keyword>
<evidence type="ECO:0000313" key="3">
    <source>
        <dbReference type="Proteomes" id="UP001165405"/>
    </source>
</evidence>
<sequence length="97" mass="9790">MATHQSAQPHARPGGPFLTRDERVVGIAVAIFGMLLSPAMAEAITIAGCLVLLGAAAGRAGGWKGARTTAVVGGALLLGSMPYWLVAGALIVAQYGF</sequence>
<evidence type="ECO:0000313" key="2">
    <source>
        <dbReference type="EMBL" id="MCF4120479.1"/>
    </source>
</evidence>
<accession>A0AA41UAU4</accession>
<gene>
    <name evidence="2" type="ORF">L1785_05770</name>
</gene>
<keyword evidence="1" id="KW-1133">Transmembrane helix</keyword>
<evidence type="ECO:0000256" key="1">
    <source>
        <dbReference type="SAM" id="Phobius"/>
    </source>
</evidence>
<dbReference type="EMBL" id="JAKGSG010000021">
    <property type="protein sequence ID" value="MCF4120479.1"/>
    <property type="molecule type" value="Genomic_DNA"/>
</dbReference>
<dbReference type="Proteomes" id="UP001165405">
    <property type="component" value="Unassembled WGS sequence"/>
</dbReference>
<organism evidence="2 3">
    <name type="scientific">Antribacter soli</name>
    <dbReference type="NCBI Taxonomy" id="2910976"/>
    <lineage>
        <taxon>Bacteria</taxon>
        <taxon>Bacillati</taxon>
        <taxon>Actinomycetota</taxon>
        <taxon>Actinomycetes</taxon>
        <taxon>Micrococcales</taxon>
        <taxon>Promicromonosporaceae</taxon>
        <taxon>Antribacter</taxon>
    </lineage>
</organism>
<feature type="transmembrane region" description="Helical" evidence="1">
    <location>
        <begin position="69"/>
        <end position="93"/>
    </location>
</feature>
<reference evidence="2" key="1">
    <citation type="submission" date="2022-01" db="EMBL/GenBank/DDBJ databases">
        <title>Antribacter sp. nov., isolated from Guizhou of China.</title>
        <authorList>
            <person name="Chengliang C."/>
            <person name="Ya Z."/>
        </authorList>
    </citation>
    <scope>NUCLEOTIDE SEQUENCE</scope>
    <source>
        <strain evidence="2">KLBMP 9083</strain>
    </source>
</reference>